<evidence type="ECO:0000313" key="1">
    <source>
        <dbReference type="EMBL" id="WXB09896.1"/>
    </source>
</evidence>
<dbReference type="RefSeq" id="WP_394839570.1">
    <property type="nucleotide sequence ID" value="NZ_CP089929.1"/>
</dbReference>
<proteinExistence type="predicted"/>
<organism evidence="1 2">
    <name type="scientific">Pendulispora rubella</name>
    <dbReference type="NCBI Taxonomy" id="2741070"/>
    <lineage>
        <taxon>Bacteria</taxon>
        <taxon>Pseudomonadati</taxon>
        <taxon>Myxococcota</taxon>
        <taxon>Myxococcia</taxon>
        <taxon>Myxococcales</taxon>
        <taxon>Sorangiineae</taxon>
        <taxon>Pendulisporaceae</taxon>
        <taxon>Pendulispora</taxon>
    </lineage>
</organism>
<keyword evidence="2" id="KW-1185">Reference proteome</keyword>
<dbReference type="Proteomes" id="UP001374803">
    <property type="component" value="Chromosome"/>
</dbReference>
<name>A0ABZ2LL84_9BACT</name>
<reference evidence="1" key="1">
    <citation type="submission" date="2021-12" db="EMBL/GenBank/DDBJ databases">
        <title>Discovery of the Pendulisporaceae a myxobacterial family with distinct sporulation behavior and unique specialized metabolism.</title>
        <authorList>
            <person name="Garcia R."/>
            <person name="Popoff A."/>
            <person name="Bader C.D."/>
            <person name="Loehr J."/>
            <person name="Walesch S."/>
            <person name="Walt C."/>
            <person name="Boldt J."/>
            <person name="Bunk B."/>
            <person name="Haeckl F.J.F.P.J."/>
            <person name="Gunesch A.P."/>
            <person name="Birkelbach J."/>
            <person name="Nuebel U."/>
            <person name="Pietschmann T."/>
            <person name="Bach T."/>
            <person name="Mueller R."/>
        </authorList>
    </citation>
    <scope>NUCLEOTIDE SEQUENCE</scope>
    <source>
        <strain evidence="1">MSr11367</strain>
    </source>
</reference>
<accession>A0ABZ2LL84</accession>
<protein>
    <submittedName>
        <fullName evidence="1">Uncharacterized protein</fullName>
    </submittedName>
</protein>
<gene>
    <name evidence="1" type="ORF">LVJ94_22040</name>
</gene>
<dbReference type="EMBL" id="CP089983">
    <property type="protein sequence ID" value="WXB09896.1"/>
    <property type="molecule type" value="Genomic_DNA"/>
</dbReference>
<evidence type="ECO:0000313" key="2">
    <source>
        <dbReference type="Proteomes" id="UP001374803"/>
    </source>
</evidence>
<sequence length="222" mass="24482">MTSAPYRNDESETEAELAAELLEIQSEEELDHFIPLLLPALKLAAPLLGKVAGPLFKGLAGKALPFLRGGKRRPRQPPPPQDQFLGKIIGGLFGELEAENEEEEQFLGKILVGDREVQEQFLGGIVKRLFGGRELEAEVATPDHRARRFVRLARRAARRAGLEIASRLEAGHRLTEKEARKLVLRAIVQTLGKPGHVAQNGHAGPAGRATWVRQGDRLIFTM</sequence>